<evidence type="ECO:0000256" key="4">
    <source>
        <dbReference type="ARBA" id="ARBA00022833"/>
    </source>
</evidence>
<reference evidence="9" key="1">
    <citation type="submission" date="2021-03" db="EMBL/GenBank/DDBJ databases">
        <authorList>
            <person name="Tagirdzhanova G."/>
        </authorList>
    </citation>
    <scope>NUCLEOTIDE SEQUENCE</scope>
</reference>
<evidence type="ECO:0000256" key="2">
    <source>
        <dbReference type="ARBA" id="ARBA00022737"/>
    </source>
</evidence>
<organism evidence="9 10">
    <name type="scientific">Gomphillus americanus</name>
    <dbReference type="NCBI Taxonomy" id="1940652"/>
    <lineage>
        <taxon>Eukaryota</taxon>
        <taxon>Fungi</taxon>
        <taxon>Dikarya</taxon>
        <taxon>Ascomycota</taxon>
        <taxon>Pezizomycotina</taxon>
        <taxon>Lecanoromycetes</taxon>
        <taxon>OSLEUM clade</taxon>
        <taxon>Ostropomycetidae</taxon>
        <taxon>Ostropales</taxon>
        <taxon>Graphidaceae</taxon>
        <taxon>Gomphilloideae</taxon>
        <taxon>Gomphillus</taxon>
    </lineage>
</organism>
<dbReference type="PROSITE" id="PS50103">
    <property type="entry name" value="ZF_C3H1"/>
    <property type="match status" value="2"/>
</dbReference>
<feature type="compositionally biased region" description="Polar residues" evidence="6">
    <location>
        <begin position="465"/>
        <end position="475"/>
    </location>
</feature>
<keyword evidence="3 5" id="KW-0863">Zinc-finger</keyword>
<dbReference type="SMART" id="SM00356">
    <property type="entry name" value="ZnF_C3H1"/>
    <property type="match status" value="2"/>
</dbReference>
<dbReference type="GO" id="GO:0003723">
    <property type="term" value="F:RNA binding"/>
    <property type="evidence" value="ECO:0007669"/>
    <property type="project" value="InterPro"/>
</dbReference>
<comment type="caution">
    <text evidence="9">The sequence shown here is derived from an EMBL/GenBank/DDBJ whole genome shotgun (WGS) entry which is preliminary data.</text>
</comment>
<dbReference type="PROSITE" id="PS50828">
    <property type="entry name" value="SMR"/>
    <property type="match status" value="1"/>
</dbReference>
<gene>
    <name evidence="9" type="ORF">GOMPHAMPRED_001471</name>
</gene>
<dbReference type="PANTHER" id="PTHR13119">
    <property type="entry name" value="ZINC FINGER CCCH DOMAIN-CONTAINING PROTEI"/>
    <property type="match status" value="1"/>
</dbReference>
<dbReference type="InterPro" id="IPR013899">
    <property type="entry name" value="DUF1771"/>
</dbReference>
<evidence type="ECO:0000313" key="10">
    <source>
        <dbReference type="Proteomes" id="UP000664169"/>
    </source>
</evidence>
<dbReference type="SUPFAM" id="SSF90229">
    <property type="entry name" value="CCCH zinc finger"/>
    <property type="match status" value="1"/>
</dbReference>
<keyword evidence="2" id="KW-0677">Repeat</keyword>
<dbReference type="EMBL" id="CAJPDQ010000013">
    <property type="protein sequence ID" value="CAF9918263.1"/>
    <property type="molecule type" value="Genomic_DNA"/>
</dbReference>
<protein>
    <recommendedName>
        <fullName evidence="11">CCCH zinc finger and SMR domain containing protein</fullName>
    </recommendedName>
</protein>
<feature type="zinc finger region" description="C3H1-type" evidence="5">
    <location>
        <begin position="278"/>
        <end position="302"/>
    </location>
</feature>
<evidence type="ECO:0000256" key="6">
    <source>
        <dbReference type="SAM" id="MobiDB-lite"/>
    </source>
</evidence>
<evidence type="ECO:0000259" key="8">
    <source>
        <dbReference type="PROSITE" id="PS50828"/>
    </source>
</evidence>
<dbReference type="InterPro" id="IPR045124">
    <property type="entry name" value="Su(sable)-like"/>
</dbReference>
<accession>A0A8H3IGX5</accession>
<dbReference type="GO" id="GO:0005634">
    <property type="term" value="C:nucleus"/>
    <property type="evidence" value="ECO:0007669"/>
    <property type="project" value="TreeGrafter"/>
</dbReference>
<dbReference type="SUPFAM" id="SSF160443">
    <property type="entry name" value="SMR domain-like"/>
    <property type="match status" value="1"/>
</dbReference>
<dbReference type="Gene3D" id="4.10.1000.10">
    <property type="entry name" value="Zinc finger, CCCH-type"/>
    <property type="match status" value="1"/>
</dbReference>
<proteinExistence type="predicted"/>
<feature type="domain" description="C3H1-type" evidence="7">
    <location>
        <begin position="303"/>
        <end position="330"/>
    </location>
</feature>
<dbReference type="GO" id="GO:0045892">
    <property type="term" value="P:negative regulation of DNA-templated transcription"/>
    <property type="evidence" value="ECO:0007669"/>
    <property type="project" value="InterPro"/>
</dbReference>
<dbReference type="PANTHER" id="PTHR13119:SF12">
    <property type="entry name" value="PROTEIN SUPPRESSOR OF SABLE"/>
    <property type="match status" value="1"/>
</dbReference>
<keyword evidence="4 5" id="KW-0862">Zinc</keyword>
<dbReference type="InterPro" id="IPR000571">
    <property type="entry name" value="Znf_CCCH"/>
</dbReference>
<evidence type="ECO:0008006" key="11">
    <source>
        <dbReference type="Google" id="ProtNLM"/>
    </source>
</evidence>
<dbReference type="SMART" id="SM00463">
    <property type="entry name" value="SMR"/>
    <property type="match status" value="1"/>
</dbReference>
<dbReference type="InterPro" id="IPR002625">
    <property type="entry name" value="Smr_dom"/>
</dbReference>
<feature type="region of interest" description="Disordered" evidence="6">
    <location>
        <begin position="409"/>
        <end position="476"/>
    </location>
</feature>
<evidence type="ECO:0000256" key="5">
    <source>
        <dbReference type="PROSITE-ProRule" id="PRU00723"/>
    </source>
</evidence>
<feature type="zinc finger region" description="C3H1-type" evidence="5">
    <location>
        <begin position="303"/>
        <end position="330"/>
    </location>
</feature>
<keyword evidence="10" id="KW-1185">Reference proteome</keyword>
<dbReference type="Proteomes" id="UP000664169">
    <property type="component" value="Unassembled WGS sequence"/>
</dbReference>
<dbReference type="GO" id="GO:0008270">
    <property type="term" value="F:zinc ion binding"/>
    <property type="evidence" value="ECO:0007669"/>
    <property type="project" value="UniProtKB-KW"/>
</dbReference>
<dbReference type="Pfam" id="PF14608">
    <property type="entry name" value="zf-CCCH_2"/>
    <property type="match status" value="1"/>
</dbReference>
<dbReference type="OrthoDB" id="3247158at2759"/>
<dbReference type="Pfam" id="PF01713">
    <property type="entry name" value="Smr"/>
    <property type="match status" value="1"/>
</dbReference>
<feature type="domain" description="Smr" evidence="8">
    <location>
        <begin position="606"/>
        <end position="686"/>
    </location>
</feature>
<dbReference type="InterPro" id="IPR036855">
    <property type="entry name" value="Znf_CCCH_sf"/>
</dbReference>
<dbReference type="Gene3D" id="3.30.1370.110">
    <property type="match status" value="1"/>
</dbReference>
<dbReference type="AlphaFoldDB" id="A0A8H3IGX5"/>
<feature type="region of interest" description="Disordered" evidence="6">
    <location>
        <begin position="77"/>
        <end position="98"/>
    </location>
</feature>
<evidence type="ECO:0000313" key="9">
    <source>
        <dbReference type="EMBL" id="CAF9918263.1"/>
    </source>
</evidence>
<feature type="region of interest" description="Disordered" evidence="6">
    <location>
        <begin position="364"/>
        <end position="395"/>
    </location>
</feature>
<sequence length="742" mass="79692">MLTDETYELCLPILNDGTLGEEDKTDRLEELLQKETSLSGKTLEDTILGALWRHRDSKNIYIASPSARQIIRRGSPAPWQIPRATTPMTSPSLAGASPASTHGFGAIPATLARAKSSTASPFTSPRPSPRLAFTSPIPHSPNLNSYEFTEPPSYHADYGDLGSEGVDWLVGEAASSRPTSSGAGSSFESGLNAAAMPWTQTSQTEMSPYDMLRSIMGESKTDAEIEAALEANSFDLSAAISSIMSSPDGADLPTASPTEGQILIGKPMQSGLVISANPKSSVICKYWLATGTCLRADCRYSHEFGSTLCRYWMMGNCLAGDTCVFSHDPVQLMTDLSLNDSPASVTSSQPTLHIQDQASFPALQAGTTNSWTGPQSNSLAIDSTSPRLGTRSLSNTSFTSLQSGMISTASARSYSSRPTSRHSSRAPTPSIPQVDDTEAFPSLGSPAAGKSGKKHHGKRGGHGHTNSSKDGSPSLLSDAIRINSTSNTPSTLRKGLMKSRSYVGRIETVNAANAIPTPEHIPWLETGEQANQVYLKARQDAFKHGGLRNKFLQSAAQAWNRNDARAAKALSLRGQSENDLMRKAHREAANVLYEQCVGLTDQELYVDLHGLHPEEAIAKLEQILLEQYNSKRPIYVITGTSHHSKNGKDKVAKAVRQWLVEWKYVFREFSVPSDRGGNMGSIIGIDATTVDKSLLSKLSSSIAQTSSSVDGETAFEPSGNENDSAVSMHKKISPPKVEIASN</sequence>
<feature type="domain" description="C3H1-type" evidence="7">
    <location>
        <begin position="278"/>
        <end position="302"/>
    </location>
</feature>
<dbReference type="Pfam" id="PF08590">
    <property type="entry name" value="DUF1771"/>
    <property type="match status" value="1"/>
</dbReference>
<feature type="compositionally biased region" description="Polar residues" evidence="6">
    <location>
        <begin position="365"/>
        <end position="395"/>
    </location>
</feature>
<keyword evidence="1 5" id="KW-0479">Metal-binding</keyword>
<dbReference type="SMART" id="SM01162">
    <property type="entry name" value="DUF1771"/>
    <property type="match status" value="1"/>
</dbReference>
<name>A0A8H3IGX5_9LECA</name>
<evidence type="ECO:0000259" key="7">
    <source>
        <dbReference type="PROSITE" id="PS50103"/>
    </source>
</evidence>
<evidence type="ECO:0000256" key="3">
    <source>
        <dbReference type="ARBA" id="ARBA00022771"/>
    </source>
</evidence>
<evidence type="ECO:0000256" key="1">
    <source>
        <dbReference type="ARBA" id="ARBA00022723"/>
    </source>
</evidence>
<dbReference type="InterPro" id="IPR036063">
    <property type="entry name" value="Smr_dom_sf"/>
</dbReference>
<dbReference type="Pfam" id="PF00642">
    <property type="entry name" value="zf-CCCH"/>
    <property type="match status" value="1"/>
</dbReference>
<feature type="compositionally biased region" description="Basic residues" evidence="6">
    <location>
        <begin position="451"/>
        <end position="462"/>
    </location>
</feature>
<feature type="region of interest" description="Disordered" evidence="6">
    <location>
        <begin position="706"/>
        <end position="742"/>
    </location>
</feature>